<dbReference type="OrthoDB" id="2796803at2759"/>
<evidence type="ECO:0000313" key="1">
    <source>
        <dbReference type="EMBL" id="TBU28031.1"/>
    </source>
</evidence>
<proteinExistence type="predicted"/>
<dbReference type="Proteomes" id="UP000292957">
    <property type="component" value="Unassembled WGS sequence"/>
</dbReference>
<sequence length="68" mass="7878">GWIMDENSNLVIWVPDEYRTSLIWRGMLLLIGCKPLEIDFANTRHGTEWARGYYEAVVSLQHLDALVT</sequence>
<feature type="non-terminal residue" evidence="1">
    <location>
        <position position="1"/>
    </location>
</feature>
<gene>
    <name evidence="1" type="ORF">BD311DRAFT_664181</name>
</gene>
<organism evidence="1">
    <name type="scientific">Dichomitus squalens</name>
    <dbReference type="NCBI Taxonomy" id="114155"/>
    <lineage>
        <taxon>Eukaryota</taxon>
        <taxon>Fungi</taxon>
        <taxon>Dikarya</taxon>
        <taxon>Basidiomycota</taxon>
        <taxon>Agaricomycotina</taxon>
        <taxon>Agaricomycetes</taxon>
        <taxon>Polyporales</taxon>
        <taxon>Polyporaceae</taxon>
        <taxon>Dichomitus</taxon>
    </lineage>
</organism>
<name>A0A4Q9MPB4_9APHY</name>
<dbReference type="EMBL" id="ML143425">
    <property type="protein sequence ID" value="TBU28031.1"/>
    <property type="molecule type" value="Genomic_DNA"/>
</dbReference>
<dbReference type="AlphaFoldDB" id="A0A4Q9MPB4"/>
<reference evidence="1" key="1">
    <citation type="submission" date="2019-01" db="EMBL/GenBank/DDBJ databases">
        <title>Draft genome sequences of three monokaryotic isolates of the white-rot basidiomycete fungus Dichomitus squalens.</title>
        <authorList>
            <consortium name="DOE Joint Genome Institute"/>
            <person name="Lopez S.C."/>
            <person name="Andreopoulos B."/>
            <person name="Pangilinan J."/>
            <person name="Lipzen A."/>
            <person name="Riley R."/>
            <person name="Ahrendt S."/>
            <person name="Ng V."/>
            <person name="Barry K."/>
            <person name="Daum C."/>
            <person name="Grigoriev I.V."/>
            <person name="Hilden K.S."/>
            <person name="Makela M.R."/>
            <person name="de Vries R.P."/>
        </authorList>
    </citation>
    <scope>NUCLEOTIDE SEQUENCE [LARGE SCALE GENOMIC DNA]</scope>
    <source>
        <strain evidence="1">OM18370.1</strain>
    </source>
</reference>
<protein>
    <submittedName>
        <fullName evidence="1">Uncharacterized protein</fullName>
    </submittedName>
</protein>
<accession>A0A4Q9MPB4</accession>